<accession>A0A2U1T265</accession>
<keyword evidence="1" id="KW-0812">Transmembrane</keyword>
<feature type="transmembrane region" description="Helical" evidence="1">
    <location>
        <begin position="12"/>
        <end position="36"/>
    </location>
</feature>
<keyword evidence="1" id="KW-1133">Transmembrane helix</keyword>
<protein>
    <submittedName>
        <fullName evidence="2">Uncharacterized protein</fullName>
    </submittedName>
</protein>
<dbReference type="EMBL" id="QEEX01000001">
    <property type="protein sequence ID" value="PWB97957.1"/>
    <property type="molecule type" value="Genomic_DNA"/>
</dbReference>
<comment type="caution">
    <text evidence="2">The sequence shown here is derived from an EMBL/GenBank/DDBJ whole genome shotgun (WGS) entry which is preliminary data.</text>
</comment>
<evidence type="ECO:0000313" key="3">
    <source>
        <dbReference type="Proteomes" id="UP000244978"/>
    </source>
</evidence>
<keyword evidence="1" id="KW-0472">Membrane</keyword>
<evidence type="ECO:0000313" key="2">
    <source>
        <dbReference type="EMBL" id="PWB97957.1"/>
    </source>
</evidence>
<reference evidence="3" key="1">
    <citation type="submission" date="2018-04" db="EMBL/GenBank/DDBJ databases">
        <authorList>
            <person name="Liu S."/>
            <person name="Wang Z."/>
            <person name="Li J."/>
        </authorList>
    </citation>
    <scope>NUCLEOTIDE SEQUENCE [LARGE SCALE GENOMIC DNA]</scope>
    <source>
        <strain evidence="3">S1194</strain>
    </source>
</reference>
<dbReference type="Proteomes" id="UP000244978">
    <property type="component" value="Unassembled WGS sequence"/>
</dbReference>
<keyword evidence="3" id="KW-1185">Reference proteome</keyword>
<feature type="transmembrane region" description="Helical" evidence="1">
    <location>
        <begin position="109"/>
        <end position="128"/>
    </location>
</feature>
<feature type="transmembrane region" description="Helical" evidence="1">
    <location>
        <begin position="148"/>
        <end position="174"/>
    </location>
</feature>
<feature type="transmembrane region" description="Helical" evidence="1">
    <location>
        <begin position="48"/>
        <end position="71"/>
    </location>
</feature>
<name>A0A2U1T265_9MICO</name>
<organism evidence="2 3">
    <name type="scientific">Homoserinimonas hongtaonis</name>
    <dbReference type="NCBI Taxonomy" id="2079791"/>
    <lineage>
        <taxon>Bacteria</taxon>
        <taxon>Bacillati</taxon>
        <taxon>Actinomycetota</taxon>
        <taxon>Actinomycetes</taxon>
        <taxon>Micrococcales</taxon>
        <taxon>Microbacteriaceae</taxon>
        <taxon>Homoserinimonas</taxon>
    </lineage>
</organism>
<proteinExistence type="predicted"/>
<dbReference type="RefSeq" id="WP_108997779.1">
    <property type="nucleotide sequence ID" value="NZ_QEEX01000001.1"/>
</dbReference>
<gene>
    <name evidence="2" type="ORF">DF220_09055</name>
</gene>
<dbReference type="AlphaFoldDB" id="A0A2U1T265"/>
<sequence>MPPTLTWKQLLWTGIVLTVVGLVARLYLVPLAFALWGDAGLNNPALHWTQAVLGHVAFQIGLALIAFLLVIRALERSGLPDGAPTNGAVDEGAVSSAAPAPAPRTLVRVFWIGVVLVVLGLILQESLVQWEFDLLGAVDVAGGIARDILWLVGAPLEAVAMPLGVLLTTGAVAARTLESAFIRPRVS</sequence>
<evidence type="ECO:0000256" key="1">
    <source>
        <dbReference type="SAM" id="Phobius"/>
    </source>
</evidence>